<dbReference type="GO" id="GO:0005886">
    <property type="term" value="C:plasma membrane"/>
    <property type="evidence" value="ECO:0007669"/>
    <property type="project" value="TreeGrafter"/>
</dbReference>
<dbReference type="GO" id="GO:0042910">
    <property type="term" value="F:xenobiotic transmembrane transporter activity"/>
    <property type="evidence" value="ECO:0007669"/>
    <property type="project" value="TreeGrafter"/>
</dbReference>
<name>X1F7Y2_9ZZZZ</name>
<keyword evidence="1" id="KW-1133">Transmembrane helix</keyword>
<evidence type="ECO:0008006" key="3">
    <source>
        <dbReference type="Google" id="ProtNLM"/>
    </source>
</evidence>
<dbReference type="Gene3D" id="3.30.70.1430">
    <property type="entry name" value="Multidrug efflux transporter AcrB pore domain"/>
    <property type="match status" value="1"/>
</dbReference>
<reference evidence="2" key="1">
    <citation type="journal article" date="2014" name="Front. Microbiol.">
        <title>High frequency of phylogenetically diverse reductive dehalogenase-homologous genes in deep subseafloor sedimentary metagenomes.</title>
        <authorList>
            <person name="Kawai M."/>
            <person name="Futagami T."/>
            <person name="Toyoda A."/>
            <person name="Takaki Y."/>
            <person name="Nishi S."/>
            <person name="Hori S."/>
            <person name="Arai W."/>
            <person name="Tsubouchi T."/>
            <person name="Morono Y."/>
            <person name="Uchiyama I."/>
            <person name="Ito T."/>
            <person name="Fujiyama A."/>
            <person name="Inagaki F."/>
            <person name="Takami H."/>
        </authorList>
    </citation>
    <scope>NUCLEOTIDE SEQUENCE</scope>
    <source>
        <strain evidence="2">Expedition CK06-06</strain>
    </source>
</reference>
<protein>
    <recommendedName>
        <fullName evidence="3">CusA/CzcA family heavy metal efflux RND transporter</fullName>
    </recommendedName>
</protein>
<dbReference type="InterPro" id="IPR001036">
    <property type="entry name" value="Acrflvin-R"/>
</dbReference>
<feature type="non-terminal residue" evidence="2">
    <location>
        <position position="184"/>
    </location>
</feature>
<organism evidence="2">
    <name type="scientific">marine sediment metagenome</name>
    <dbReference type="NCBI Taxonomy" id="412755"/>
    <lineage>
        <taxon>unclassified sequences</taxon>
        <taxon>metagenomes</taxon>
        <taxon>ecological metagenomes</taxon>
    </lineage>
</organism>
<comment type="caution">
    <text evidence="2">The sequence shown here is derived from an EMBL/GenBank/DDBJ whole genome shotgun (WGS) entry which is preliminary data.</text>
</comment>
<sequence length="184" mass="19976">MLERLVAFALSQRLFVALGVFLLIGAGLVLLPGLPIDAFPDVSPVQVKVIMKAPGLTPEEVEQRVTVPIELELLGLPNKKTLRSTTKYALADVTVDFEDGTDIYWARNQVSERLANISRDFPEGVTGGLAPITSPLGEMFMFTIESAELSLAERRSLLDWVIRPALRTVPGVADVNALGGHVRA</sequence>
<dbReference type="PANTHER" id="PTHR32063">
    <property type="match status" value="1"/>
</dbReference>
<dbReference type="Gene3D" id="1.20.1640.10">
    <property type="entry name" value="Multidrug efflux transporter AcrB transmembrane domain"/>
    <property type="match status" value="1"/>
</dbReference>
<feature type="transmembrane region" description="Helical" evidence="1">
    <location>
        <begin position="14"/>
        <end position="34"/>
    </location>
</feature>
<keyword evidence="1" id="KW-0472">Membrane</keyword>
<dbReference type="PANTHER" id="PTHR32063:SF68">
    <property type="entry name" value="PROBALE CATION EFFLUX SYSTEM PROTEIN"/>
    <property type="match status" value="1"/>
</dbReference>
<dbReference type="Pfam" id="PF00873">
    <property type="entry name" value="ACR_tran"/>
    <property type="match status" value="1"/>
</dbReference>
<proteinExistence type="predicted"/>
<dbReference type="Gene3D" id="3.30.70.1320">
    <property type="entry name" value="Multidrug efflux transporter AcrB pore domain like"/>
    <property type="match status" value="1"/>
</dbReference>
<accession>X1F7Y2</accession>
<dbReference type="EMBL" id="BARU01005241">
    <property type="protein sequence ID" value="GAH28680.1"/>
    <property type="molecule type" value="Genomic_DNA"/>
</dbReference>
<dbReference type="SUPFAM" id="SSF82693">
    <property type="entry name" value="Multidrug efflux transporter AcrB pore domain, PN1, PN2, PC1 and PC2 subdomains"/>
    <property type="match status" value="2"/>
</dbReference>
<evidence type="ECO:0000313" key="2">
    <source>
        <dbReference type="EMBL" id="GAH28680.1"/>
    </source>
</evidence>
<dbReference type="AlphaFoldDB" id="X1F7Y2"/>
<gene>
    <name evidence="2" type="ORF">S03H2_10153</name>
</gene>
<evidence type="ECO:0000256" key="1">
    <source>
        <dbReference type="SAM" id="Phobius"/>
    </source>
</evidence>
<keyword evidence="1" id="KW-0812">Transmembrane</keyword>